<keyword evidence="3" id="KW-0378">Hydrolase</keyword>
<dbReference type="PANTHER" id="PTHR43358">
    <property type="entry name" value="ALPHA/BETA-HYDROLASE"/>
    <property type="match status" value="1"/>
</dbReference>
<feature type="transmembrane region" description="Helical" evidence="1">
    <location>
        <begin position="9"/>
        <end position="31"/>
    </location>
</feature>
<dbReference type="PANTHER" id="PTHR43358:SF4">
    <property type="entry name" value="ALPHA_BETA HYDROLASE FOLD-1 DOMAIN-CONTAINING PROTEIN"/>
    <property type="match status" value="1"/>
</dbReference>
<dbReference type="InterPro" id="IPR029058">
    <property type="entry name" value="AB_hydrolase_fold"/>
</dbReference>
<feature type="domain" description="AB hydrolase-1" evidence="2">
    <location>
        <begin position="102"/>
        <end position="212"/>
    </location>
</feature>
<organism evidence="3 4">
    <name type="scientific">Candidatus Enterococcus moelleringii</name>
    <dbReference type="NCBI Taxonomy" id="2815325"/>
    <lineage>
        <taxon>Bacteria</taxon>
        <taxon>Bacillati</taxon>
        <taxon>Bacillota</taxon>
        <taxon>Bacilli</taxon>
        <taxon>Lactobacillales</taxon>
        <taxon>Enterococcaceae</taxon>
        <taxon>Enterococcus</taxon>
    </lineage>
</organism>
<comment type="caution">
    <text evidence="3">The sequence shown here is derived from an EMBL/GenBank/DDBJ whole genome shotgun (WGS) entry which is preliminary data.</text>
</comment>
<dbReference type="Gene3D" id="3.40.50.1820">
    <property type="entry name" value="alpha/beta hydrolase"/>
    <property type="match status" value="1"/>
</dbReference>
<dbReference type="GO" id="GO:0016787">
    <property type="term" value="F:hydrolase activity"/>
    <property type="evidence" value="ECO:0007669"/>
    <property type="project" value="UniProtKB-KW"/>
</dbReference>
<dbReference type="Pfam" id="PF00561">
    <property type="entry name" value="Abhydrolase_1"/>
    <property type="match status" value="1"/>
</dbReference>
<reference evidence="3 4" key="1">
    <citation type="submission" date="2021-03" db="EMBL/GenBank/DDBJ databases">
        <title>Enterococcal diversity collection.</title>
        <authorList>
            <person name="Gilmore M.S."/>
            <person name="Schwartzman J."/>
            <person name="Van Tyne D."/>
            <person name="Martin M."/>
            <person name="Earl A.M."/>
            <person name="Manson A.L."/>
            <person name="Straub T."/>
            <person name="Salamzade R."/>
            <person name="Saavedra J."/>
            <person name="Lebreton F."/>
            <person name="Prichula J."/>
            <person name="Schaufler K."/>
            <person name="Gaca A."/>
            <person name="Sgardioli B."/>
            <person name="Wagenaar J."/>
            <person name="Strong T."/>
        </authorList>
    </citation>
    <scope>NUCLEOTIDE SEQUENCE [LARGE SCALE GENOMIC DNA]</scope>
    <source>
        <strain evidence="3 4">669A</strain>
    </source>
</reference>
<dbReference type="RefSeq" id="WP_207675812.1">
    <property type="nucleotide sequence ID" value="NZ_JAFREM010000048.1"/>
</dbReference>
<evidence type="ECO:0000259" key="2">
    <source>
        <dbReference type="Pfam" id="PF00561"/>
    </source>
</evidence>
<dbReference type="EMBL" id="JAFREM010000048">
    <property type="protein sequence ID" value="MBO1308822.1"/>
    <property type="molecule type" value="Genomic_DNA"/>
</dbReference>
<dbReference type="InterPro" id="IPR000073">
    <property type="entry name" value="AB_hydrolase_1"/>
</dbReference>
<dbReference type="Proteomes" id="UP000664601">
    <property type="component" value="Unassembled WGS sequence"/>
</dbReference>
<dbReference type="InterPro" id="IPR052920">
    <property type="entry name" value="DNA-binding_regulatory"/>
</dbReference>
<keyword evidence="4" id="KW-1185">Reference proteome</keyword>
<dbReference type="SUPFAM" id="SSF53474">
    <property type="entry name" value="alpha/beta-Hydrolases"/>
    <property type="match status" value="1"/>
</dbReference>
<evidence type="ECO:0000256" key="1">
    <source>
        <dbReference type="SAM" id="Phobius"/>
    </source>
</evidence>
<keyword evidence="1" id="KW-1133">Transmembrane helix</keyword>
<sequence length="319" mass="35480">MKKSIKKKLIIGVSILMGSIVIAGLGASYYFGKLVVEGLFYQNDGNDTKNNSLVQLEEWGYDLEAFNAKYSGKDFNLEAEDGNTVPVTFFSTDDNENKDTAILIHGAGGDHVFVSPLAEMYLENGWNVLSFDTRGHGDNESPLVTFGYLERFDVSAIVDYAEEITNNKKIVVHGQSMGGATAGMYAATEHAAEHTDAIIMDSPVYSMEEMFVGVWQEMEDTEDIPLPYIIACGNLYMKLNHGFTFKDVEITEQQKYNEVKTLVINSAQDDICSPEKVVALYDNVASADKELVTINTEHIKGIFDQKEEYETAVMQFLSN</sequence>
<gene>
    <name evidence="3" type="ORF">JZO70_21805</name>
</gene>
<name>A0ABS3LGR2_9ENTE</name>
<accession>A0ABS3LGR2</accession>
<keyword evidence="1" id="KW-0812">Transmembrane</keyword>
<keyword evidence="1" id="KW-0472">Membrane</keyword>
<proteinExistence type="predicted"/>
<evidence type="ECO:0000313" key="4">
    <source>
        <dbReference type="Proteomes" id="UP000664601"/>
    </source>
</evidence>
<evidence type="ECO:0000313" key="3">
    <source>
        <dbReference type="EMBL" id="MBO1308822.1"/>
    </source>
</evidence>
<protein>
    <submittedName>
        <fullName evidence="3">Alpha/beta fold hydrolase</fullName>
    </submittedName>
</protein>